<organism evidence="1">
    <name type="scientific">marine metagenome</name>
    <dbReference type="NCBI Taxonomy" id="408172"/>
    <lineage>
        <taxon>unclassified sequences</taxon>
        <taxon>metagenomes</taxon>
        <taxon>ecological metagenomes</taxon>
    </lineage>
</organism>
<dbReference type="PANTHER" id="PTHR35580">
    <property type="entry name" value="CELL SURFACE GLYCOPROTEIN (S-LAYER PROTEIN)-LIKE PROTEIN"/>
    <property type="match status" value="1"/>
</dbReference>
<dbReference type="EMBL" id="UINC01208450">
    <property type="protein sequence ID" value="SVE30994.1"/>
    <property type="molecule type" value="Genomic_DNA"/>
</dbReference>
<dbReference type="Pfam" id="PF06739">
    <property type="entry name" value="SBBP"/>
    <property type="match status" value="1"/>
</dbReference>
<dbReference type="AlphaFoldDB" id="A0A383CFS7"/>
<reference evidence="1" key="1">
    <citation type="submission" date="2018-05" db="EMBL/GenBank/DDBJ databases">
        <authorList>
            <person name="Lanie J.A."/>
            <person name="Ng W.-L."/>
            <person name="Kazmierczak K.M."/>
            <person name="Andrzejewski T.M."/>
            <person name="Davidsen T.M."/>
            <person name="Wayne K.J."/>
            <person name="Tettelin H."/>
            <person name="Glass J.I."/>
            <person name="Rusch D."/>
            <person name="Podicherti R."/>
            <person name="Tsui H.-C.T."/>
            <person name="Winkler M.E."/>
        </authorList>
    </citation>
    <scope>NUCLEOTIDE SEQUENCE</scope>
</reference>
<sequence>SVDADGNVCVSGYTTAALDGQTHYGSDDLFLVKYDSSGNKSWTRQLGTSTLDRAVDVVHDASGNAYVAGSTLGDLDYQRSQGGDDLFLVKYNSDGVKQ</sequence>
<feature type="non-terminal residue" evidence="1">
    <location>
        <position position="1"/>
    </location>
</feature>
<evidence type="ECO:0008006" key="2">
    <source>
        <dbReference type="Google" id="ProtNLM"/>
    </source>
</evidence>
<name>A0A383CFS7_9ZZZZ</name>
<evidence type="ECO:0000313" key="1">
    <source>
        <dbReference type="EMBL" id="SVE30994.1"/>
    </source>
</evidence>
<proteinExistence type="predicted"/>
<dbReference type="InterPro" id="IPR010620">
    <property type="entry name" value="SBBP_repeat"/>
</dbReference>
<dbReference type="PANTHER" id="PTHR35580:SF1">
    <property type="entry name" value="PHYTASE-LIKE DOMAIN-CONTAINING PROTEIN"/>
    <property type="match status" value="1"/>
</dbReference>
<dbReference type="InterPro" id="IPR052918">
    <property type="entry name" value="Motility_Chemotaxis_Reg"/>
</dbReference>
<gene>
    <name evidence="1" type="ORF">METZ01_LOCUS483848</name>
</gene>
<accession>A0A383CFS7</accession>
<protein>
    <recommendedName>
        <fullName evidence="2">Bulb-type lectin domain-containing protein</fullName>
    </recommendedName>
</protein>